<keyword evidence="2" id="KW-1185">Reference proteome</keyword>
<name>E0ULX4_GLOV7</name>
<dbReference type="EMBL" id="CP002199">
    <property type="protein sequence ID" value="ADN17954.1"/>
    <property type="molecule type" value="Genomic_DNA"/>
</dbReference>
<protein>
    <submittedName>
        <fullName evidence="1">Uncharacterized protein</fullName>
    </submittedName>
</protein>
<evidence type="ECO:0000313" key="1">
    <source>
        <dbReference type="EMBL" id="ADN17954.1"/>
    </source>
</evidence>
<proteinExistence type="predicted"/>
<accession>E0ULX4</accession>
<dbReference type="AlphaFoldDB" id="E0ULX4"/>
<organism evidence="1 2">
    <name type="scientific">Gloeothece verrucosa (strain PCC 7822)</name>
    <name type="common">Cyanothece sp. (strain PCC 7822)</name>
    <dbReference type="NCBI Taxonomy" id="497965"/>
    <lineage>
        <taxon>Bacteria</taxon>
        <taxon>Bacillati</taxon>
        <taxon>Cyanobacteriota</taxon>
        <taxon>Cyanophyceae</taxon>
        <taxon>Oscillatoriophycideae</taxon>
        <taxon>Chroococcales</taxon>
        <taxon>Aphanothecaceae</taxon>
        <taxon>Gloeothece</taxon>
        <taxon>Gloeothece verrucosa</taxon>
    </lineage>
</organism>
<dbReference type="HOGENOM" id="CLU_2205707_0_0_3"/>
<gene>
    <name evidence="1" type="ordered locus">Cyan7822_6120</name>
</gene>
<sequence length="109" mass="12833">MDGWGKIKMAKIYDDFDIIALENAIEQAYSTENTPFCDYEVDADYDFGTYHYRVWRGRSCLGSFYRSPMTDEWVAKPFYKNGEFVYEPNEQSFGSHEEAQAYIILCWEG</sequence>
<evidence type="ECO:0000313" key="2">
    <source>
        <dbReference type="Proteomes" id="UP000008206"/>
    </source>
</evidence>
<reference evidence="2" key="1">
    <citation type="journal article" date="2011" name="MBio">
        <title>Novel metabolic attributes of the genus Cyanothece, comprising a group of unicellular nitrogen-fixing Cyanobacteria.</title>
        <authorList>
            <person name="Bandyopadhyay A."/>
            <person name="Elvitigala T."/>
            <person name="Welsh E."/>
            <person name="Stockel J."/>
            <person name="Liberton M."/>
            <person name="Min H."/>
            <person name="Sherman L.A."/>
            <person name="Pakrasi H.B."/>
        </authorList>
    </citation>
    <scope>NUCLEOTIDE SEQUENCE [LARGE SCALE GENOMIC DNA]</scope>
    <source>
        <strain evidence="2">PCC 7822</strain>
        <plasmid evidence="2">Cy782201</plasmid>
    </source>
</reference>
<keyword evidence="1" id="KW-0614">Plasmid</keyword>
<dbReference type="KEGG" id="cyj:Cyan7822_6120"/>
<geneLocation type="plasmid" evidence="1 2">
    <name>Cy782201</name>
</geneLocation>
<dbReference type="Proteomes" id="UP000008206">
    <property type="component" value="Plasmid Cy782201"/>
</dbReference>